<feature type="signal peptide" evidence="2">
    <location>
        <begin position="1"/>
        <end position="22"/>
    </location>
</feature>
<dbReference type="Gene3D" id="3.40.710.10">
    <property type="entry name" value="DD-peptidase/beta-lactamase superfamily"/>
    <property type="match status" value="2"/>
</dbReference>
<dbReference type="InterPro" id="IPR021860">
    <property type="entry name" value="Peptidase_S12_Pab87-rel_C"/>
</dbReference>
<dbReference type="Gene3D" id="2.40.128.600">
    <property type="match status" value="1"/>
</dbReference>
<evidence type="ECO:0000313" key="5">
    <source>
        <dbReference type="EMBL" id="KAF9335524.1"/>
    </source>
</evidence>
<comment type="similarity">
    <text evidence="1">Belongs to the peptidase S12 family.</text>
</comment>
<dbReference type="SUPFAM" id="SSF56601">
    <property type="entry name" value="beta-lactamase/transpeptidase-like"/>
    <property type="match status" value="1"/>
</dbReference>
<feature type="domain" description="Beta-lactamase-related" evidence="3">
    <location>
        <begin position="50"/>
        <end position="358"/>
    </location>
</feature>
<evidence type="ECO:0000256" key="1">
    <source>
        <dbReference type="ARBA" id="ARBA00038215"/>
    </source>
</evidence>
<evidence type="ECO:0000256" key="2">
    <source>
        <dbReference type="SAM" id="SignalP"/>
    </source>
</evidence>
<evidence type="ECO:0008006" key="7">
    <source>
        <dbReference type="Google" id="ProtNLM"/>
    </source>
</evidence>
<gene>
    <name evidence="5" type="ORF">BG006_011295</name>
</gene>
<comment type="caution">
    <text evidence="5">The sequence shown here is derived from an EMBL/GenBank/DDBJ whole genome shotgun (WGS) entry which is preliminary data.</text>
</comment>
<organism evidence="5 6">
    <name type="scientific">Podila minutissima</name>
    <dbReference type="NCBI Taxonomy" id="64525"/>
    <lineage>
        <taxon>Eukaryota</taxon>
        <taxon>Fungi</taxon>
        <taxon>Fungi incertae sedis</taxon>
        <taxon>Mucoromycota</taxon>
        <taxon>Mortierellomycotina</taxon>
        <taxon>Mortierellomycetes</taxon>
        <taxon>Mortierellales</taxon>
        <taxon>Mortierellaceae</taxon>
        <taxon>Podila</taxon>
    </lineage>
</organism>
<reference evidence="5" key="1">
    <citation type="journal article" date="2020" name="Fungal Divers.">
        <title>Resolving the Mortierellaceae phylogeny through synthesis of multi-gene phylogenetics and phylogenomics.</title>
        <authorList>
            <person name="Vandepol N."/>
            <person name="Liber J."/>
            <person name="Desiro A."/>
            <person name="Na H."/>
            <person name="Kennedy M."/>
            <person name="Barry K."/>
            <person name="Grigoriev I.V."/>
            <person name="Miller A.N."/>
            <person name="O'Donnell K."/>
            <person name="Stajich J.E."/>
            <person name="Bonito G."/>
        </authorList>
    </citation>
    <scope>NUCLEOTIDE SEQUENCE</scope>
    <source>
        <strain evidence="5">NVP1</strain>
    </source>
</reference>
<feature type="chain" id="PRO_5040203350" description="Serine hydrolase" evidence="2">
    <location>
        <begin position="23"/>
        <end position="496"/>
    </location>
</feature>
<evidence type="ECO:0000259" key="4">
    <source>
        <dbReference type="Pfam" id="PF11954"/>
    </source>
</evidence>
<keyword evidence="2" id="KW-0732">Signal</keyword>
<dbReference type="Pfam" id="PF11954">
    <property type="entry name" value="DUF3471"/>
    <property type="match status" value="1"/>
</dbReference>
<dbReference type="PANTHER" id="PTHR46825">
    <property type="entry name" value="D-ALANYL-D-ALANINE-CARBOXYPEPTIDASE/ENDOPEPTIDASE AMPH"/>
    <property type="match status" value="1"/>
</dbReference>
<dbReference type="AlphaFoldDB" id="A0A9P5VP76"/>
<feature type="domain" description="Peptidase S12 Pab87-related C-terminal" evidence="4">
    <location>
        <begin position="401"/>
        <end position="484"/>
    </location>
</feature>
<sequence>MVRRILILTVALVLQYASVIQAAEPDASPRGNTTAVLTKLKVDLELARTQTAVPGMSVAIIHKGKLIFAEGFGKRNKKDPFTPETRSMLGSVTKAFTATAVAELVAEGKMDWDTTPVNTYLPEFETINPVLTAQLTMQDLLSHRTNFPSVDFNWFWSFGESRLDLIKRYRHVEAAAKVAGEPIEQVVRNKVLRPLGLTNTGFSLPELIKHPNHAAPFRAETYADAKAGRFTSLPLDDPPPNDVAAGDMYSSALDLAKWGQVVMKGGMQNGKQVLSKDGIESTLTAHTIAYPAERDPDFALSVQYGMGWMLNSYKGNNVFEHGGRTPGYLTNLALFPNADLVVAFLTNSDLTALPQSATYHIVDELLGLRKTKDWLKKAADDTEQYLARDAMRRNGTFPERILNKPATHELSAYAGEYDHPGFGTTTIRLEGGKLHITLAAFKGVLAHYHYDSFTTALEMSTVRMGQLITFSTGTDGKVSEISFTIMGTFVTGKKRQ</sequence>
<dbReference type="InterPro" id="IPR001466">
    <property type="entry name" value="Beta-lactam-related"/>
</dbReference>
<evidence type="ECO:0000313" key="6">
    <source>
        <dbReference type="Proteomes" id="UP000696485"/>
    </source>
</evidence>
<proteinExistence type="inferred from homology"/>
<evidence type="ECO:0000259" key="3">
    <source>
        <dbReference type="Pfam" id="PF00144"/>
    </source>
</evidence>
<protein>
    <recommendedName>
        <fullName evidence="7">Serine hydrolase</fullName>
    </recommendedName>
</protein>
<dbReference type="Proteomes" id="UP000696485">
    <property type="component" value="Unassembled WGS sequence"/>
</dbReference>
<dbReference type="InterPro" id="IPR050491">
    <property type="entry name" value="AmpC-like"/>
</dbReference>
<name>A0A9P5VP76_9FUNG</name>
<dbReference type="EMBL" id="JAAAUY010000096">
    <property type="protein sequence ID" value="KAF9335524.1"/>
    <property type="molecule type" value="Genomic_DNA"/>
</dbReference>
<keyword evidence="6" id="KW-1185">Reference proteome</keyword>
<dbReference type="Pfam" id="PF00144">
    <property type="entry name" value="Beta-lactamase"/>
    <property type="match status" value="1"/>
</dbReference>
<accession>A0A9P5VP76</accession>
<dbReference type="InterPro" id="IPR012338">
    <property type="entry name" value="Beta-lactam/transpept-like"/>
</dbReference>
<dbReference type="PANTHER" id="PTHR46825:SF15">
    <property type="entry name" value="BETA-LACTAMASE-RELATED DOMAIN-CONTAINING PROTEIN"/>
    <property type="match status" value="1"/>
</dbReference>